<comment type="caution">
    <text evidence="1">The sequence shown here is derived from an EMBL/GenBank/DDBJ whole genome shotgun (WGS) entry which is preliminary data.</text>
</comment>
<dbReference type="OrthoDB" id="8093859at2"/>
<dbReference type="EMBL" id="QGGG01000007">
    <property type="protein sequence ID" value="PWJ83954.1"/>
    <property type="molecule type" value="Genomic_DNA"/>
</dbReference>
<gene>
    <name evidence="1" type="ORF">C7441_107114</name>
</gene>
<dbReference type="AlphaFoldDB" id="A0A316CP47"/>
<keyword evidence="2" id="KW-1185">Reference proteome</keyword>
<proteinExistence type="predicted"/>
<accession>A0A316CP47</accession>
<dbReference type="Proteomes" id="UP000245396">
    <property type="component" value="Unassembled WGS sequence"/>
</dbReference>
<evidence type="ECO:0000313" key="2">
    <source>
        <dbReference type="Proteomes" id="UP000245396"/>
    </source>
</evidence>
<name>A0A316CP47_PSESE</name>
<reference evidence="1 2" key="1">
    <citation type="submission" date="2018-05" db="EMBL/GenBank/DDBJ databases">
        <title>Genomic Encyclopedia of Type Strains, Phase IV (KMG-IV): sequencing the most valuable type-strain genomes for metagenomic binning, comparative biology and taxonomic classification.</title>
        <authorList>
            <person name="Goeker M."/>
        </authorList>
    </citation>
    <scope>NUCLEOTIDE SEQUENCE [LARGE SCALE GENOMIC DNA]</scope>
    <source>
        <strain evidence="1 2">DSM 6986</strain>
    </source>
</reference>
<sequence>MTDWLEILRQQTQTCAQMGKEVPKMLATPQIAADQVKALFDALEEQTQFVERLVRTLEKHDYDPDVVKAAERLEERYADLAAQAAERLKQLRD</sequence>
<organism evidence="1 2">
    <name type="scientific">Pseudaminobacter salicylatoxidans</name>
    <dbReference type="NCBI Taxonomy" id="93369"/>
    <lineage>
        <taxon>Bacteria</taxon>
        <taxon>Pseudomonadati</taxon>
        <taxon>Pseudomonadota</taxon>
        <taxon>Alphaproteobacteria</taxon>
        <taxon>Hyphomicrobiales</taxon>
        <taxon>Phyllobacteriaceae</taxon>
        <taxon>Pseudaminobacter</taxon>
    </lineage>
</organism>
<dbReference type="Gene3D" id="1.20.58.60">
    <property type="match status" value="1"/>
</dbReference>
<evidence type="ECO:0000313" key="1">
    <source>
        <dbReference type="EMBL" id="PWJ83954.1"/>
    </source>
</evidence>
<protein>
    <submittedName>
        <fullName evidence="1">Uncharacterized protein</fullName>
    </submittedName>
</protein>
<dbReference type="RefSeq" id="WP_109612999.1">
    <property type="nucleotide sequence ID" value="NZ_QGGG01000007.1"/>
</dbReference>